<organism evidence="1 2">
    <name type="scientific">Romanomermis culicivorax</name>
    <name type="common">Nematode worm</name>
    <dbReference type="NCBI Taxonomy" id="13658"/>
    <lineage>
        <taxon>Eukaryota</taxon>
        <taxon>Metazoa</taxon>
        <taxon>Ecdysozoa</taxon>
        <taxon>Nematoda</taxon>
        <taxon>Enoplea</taxon>
        <taxon>Dorylaimia</taxon>
        <taxon>Mermithida</taxon>
        <taxon>Mermithoidea</taxon>
        <taxon>Mermithidae</taxon>
        <taxon>Romanomermis</taxon>
    </lineage>
</organism>
<dbReference type="AlphaFoldDB" id="A0A915I8Z4"/>
<protein>
    <submittedName>
        <fullName evidence="2">Uncharacterized protein</fullName>
    </submittedName>
</protein>
<dbReference type="WBParaSite" id="nRc.2.0.1.t10640-RA">
    <property type="protein sequence ID" value="nRc.2.0.1.t10640-RA"/>
    <property type="gene ID" value="nRc.2.0.1.g10640"/>
</dbReference>
<accession>A0A915I8Z4</accession>
<keyword evidence="1" id="KW-1185">Reference proteome</keyword>
<evidence type="ECO:0000313" key="1">
    <source>
        <dbReference type="Proteomes" id="UP000887565"/>
    </source>
</evidence>
<name>A0A915I8Z4_ROMCU</name>
<sequence length="53" mass="6452">MCVGYSDGYFEKRIFGYIRIFSLFKKEVKEREIVSKCFVLKNIRAIQDERHLF</sequence>
<evidence type="ECO:0000313" key="2">
    <source>
        <dbReference type="WBParaSite" id="nRc.2.0.1.t10640-RA"/>
    </source>
</evidence>
<reference evidence="2" key="1">
    <citation type="submission" date="2022-11" db="UniProtKB">
        <authorList>
            <consortium name="WormBaseParasite"/>
        </authorList>
    </citation>
    <scope>IDENTIFICATION</scope>
</reference>
<dbReference type="Proteomes" id="UP000887565">
    <property type="component" value="Unplaced"/>
</dbReference>
<proteinExistence type="predicted"/>